<dbReference type="EMBL" id="MIJE01000001">
    <property type="protein sequence ID" value="OEF98614.1"/>
    <property type="molecule type" value="Genomic_DNA"/>
</dbReference>
<keyword evidence="2" id="KW-1185">Reference proteome</keyword>
<accession>A0A1E5G793</accession>
<dbReference type="Proteomes" id="UP000094296">
    <property type="component" value="Unassembled WGS sequence"/>
</dbReference>
<dbReference type="Pfam" id="PF06289">
    <property type="entry name" value="FlbD"/>
    <property type="match status" value="1"/>
</dbReference>
<dbReference type="PANTHER" id="PTHR39185:SF1">
    <property type="entry name" value="SWARMING MOTILITY PROTEIN SWRD"/>
    <property type="match status" value="1"/>
</dbReference>
<evidence type="ECO:0008006" key="3">
    <source>
        <dbReference type="Google" id="ProtNLM"/>
    </source>
</evidence>
<gene>
    <name evidence="1" type="ORF">BHF68_02820</name>
</gene>
<protein>
    <recommendedName>
        <fullName evidence="3">Flagellar protein FlbD</fullName>
    </recommendedName>
</protein>
<dbReference type="InterPro" id="IPR009384">
    <property type="entry name" value="SwrD-like"/>
</dbReference>
<reference evidence="1 2" key="1">
    <citation type="submission" date="2016-09" db="EMBL/GenBank/DDBJ databases">
        <title>Draft genome sequence for the type strain of Desulfuribacillus alkaliarsenatis AHT28, an obligately anaerobic, sulfidogenic bacterium isolated from Russian soda lake sediments.</title>
        <authorList>
            <person name="Abin C.A."/>
            <person name="Hollibaugh J.T."/>
        </authorList>
    </citation>
    <scope>NUCLEOTIDE SEQUENCE [LARGE SCALE GENOMIC DNA]</scope>
    <source>
        <strain evidence="1 2">AHT28</strain>
    </source>
</reference>
<evidence type="ECO:0000313" key="1">
    <source>
        <dbReference type="EMBL" id="OEF98614.1"/>
    </source>
</evidence>
<sequence>MIEVSRLNGSTFYINPLHIEGFESIPDVVITLTNGKKLVVRENADEIITKLTEFYRNTGGLKVVIQYQAQQEIEK</sequence>
<dbReference type="AlphaFoldDB" id="A0A1E5G793"/>
<comment type="caution">
    <text evidence="1">The sequence shown here is derived from an EMBL/GenBank/DDBJ whole genome shotgun (WGS) entry which is preliminary data.</text>
</comment>
<dbReference type="OrthoDB" id="9799862at2"/>
<proteinExistence type="predicted"/>
<dbReference type="PANTHER" id="PTHR39185">
    <property type="entry name" value="SWARMING MOTILITY PROTEIN SWRD"/>
    <property type="match status" value="1"/>
</dbReference>
<dbReference type="STRING" id="766136.BHF68_02820"/>
<evidence type="ECO:0000313" key="2">
    <source>
        <dbReference type="Proteomes" id="UP000094296"/>
    </source>
</evidence>
<organism evidence="1 2">
    <name type="scientific">Desulfuribacillus alkaliarsenatis</name>
    <dbReference type="NCBI Taxonomy" id="766136"/>
    <lineage>
        <taxon>Bacteria</taxon>
        <taxon>Bacillati</taxon>
        <taxon>Bacillota</taxon>
        <taxon>Desulfuribacillia</taxon>
        <taxon>Desulfuribacillales</taxon>
        <taxon>Desulfuribacillaceae</taxon>
        <taxon>Desulfuribacillus</taxon>
    </lineage>
</organism>
<name>A0A1E5G793_9FIRM</name>
<dbReference type="RefSeq" id="WP_069642106.1">
    <property type="nucleotide sequence ID" value="NZ_MIJE01000001.1"/>
</dbReference>